<dbReference type="Proteomes" id="UP000316801">
    <property type="component" value="Unassembled WGS sequence"/>
</dbReference>
<dbReference type="Pfam" id="PF06347">
    <property type="entry name" value="SH3_4"/>
    <property type="match status" value="2"/>
</dbReference>
<gene>
    <name evidence="2" type="ORF">FNA46_06150</name>
</gene>
<evidence type="ECO:0000256" key="1">
    <source>
        <dbReference type="SAM" id="SignalP"/>
    </source>
</evidence>
<feature type="signal peptide" evidence="1">
    <location>
        <begin position="1"/>
        <end position="22"/>
    </location>
</feature>
<organism evidence="2 3">
    <name type="scientific">Rhizobium straminoryzae</name>
    <dbReference type="NCBI Taxonomy" id="1387186"/>
    <lineage>
        <taxon>Bacteria</taxon>
        <taxon>Pseudomonadati</taxon>
        <taxon>Pseudomonadota</taxon>
        <taxon>Alphaproteobacteria</taxon>
        <taxon>Hyphomicrobiales</taxon>
        <taxon>Rhizobiaceae</taxon>
        <taxon>Rhizobium/Agrobacterium group</taxon>
        <taxon>Rhizobium</taxon>
    </lineage>
</organism>
<dbReference type="AlphaFoldDB" id="A0A549TE95"/>
<protein>
    <submittedName>
        <fullName evidence="2">SH3 domain-containing protein</fullName>
    </submittedName>
</protein>
<evidence type="ECO:0000313" key="2">
    <source>
        <dbReference type="EMBL" id="TRL40473.1"/>
    </source>
</evidence>
<feature type="chain" id="PRO_5021923432" evidence="1">
    <location>
        <begin position="23"/>
        <end position="183"/>
    </location>
</feature>
<keyword evidence="1" id="KW-0732">Signal</keyword>
<dbReference type="EMBL" id="VJMG01000013">
    <property type="protein sequence ID" value="TRL40473.1"/>
    <property type="molecule type" value="Genomic_DNA"/>
</dbReference>
<name>A0A549TE95_9HYPH</name>
<comment type="caution">
    <text evidence="2">The sequence shown here is derived from an EMBL/GenBank/DDBJ whole genome shotgun (WGS) entry which is preliminary data.</text>
</comment>
<dbReference type="InterPro" id="IPR010466">
    <property type="entry name" value="DUF1058"/>
</dbReference>
<accession>A0A549TE95</accession>
<keyword evidence="3" id="KW-1185">Reference proteome</keyword>
<evidence type="ECO:0000313" key="3">
    <source>
        <dbReference type="Proteomes" id="UP000316801"/>
    </source>
</evidence>
<dbReference type="RefSeq" id="WP_143124239.1">
    <property type="nucleotide sequence ID" value="NZ_VJMG01000013.1"/>
</dbReference>
<dbReference type="Gene3D" id="2.30.30.40">
    <property type="entry name" value="SH3 Domains"/>
    <property type="match status" value="1"/>
</dbReference>
<reference evidence="2 3" key="1">
    <citation type="submission" date="2019-07" db="EMBL/GenBank/DDBJ databases">
        <title>Ln-dependent methylotrophs.</title>
        <authorList>
            <person name="Tani A."/>
        </authorList>
    </citation>
    <scope>NUCLEOTIDE SEQUENCE [LARGE SCALE GENOMIC DNA]</scope>
    <source>
        <strain evidence="2 3">SM12</strain>
    </source>
</reference>
<proteinExistence type="predicted"/>
<sequence>MRRFIRISCLAGAIALVGTSLAAFVDTAPAMAQTAKGASGLPLPRFVSLKSRRVNIRVGPSTDYAVSWMYLKEGLPMEIIQEYENWRRVRDADGTEGWVNQALLSGERTALAAPWMRDKGQQVFVNMRREAQTTAQVVAKLEPGVIMRLKQCTGDWCLAIAGSMEGWVPQSEIWGAYPGEAFK</sequence>